<feature type="domain" description="Cathepsin propeptide inhibitor" evidence="1">
    <location>
        <begin position="50"/>
        <end position="107"/>
    </location>
</feature>
<dbReference type="SMART" id="SM00848">
    <property type="entry name" value="Inhibitor_I29"/>
    <property type="match status" value="1"/>
</dbReference>
<proteinExistence type="predicted"/>
<comment type="caution">
    <text evidence="2">The sequence shown here is derived from an EMBL/GenBank/DDBJ whole genome shotgun (WGS) entry which is preliminary data.</text>
</comment>
<accession>A0AAD5G2B8</accession>
<name>A0AAD5G2B8_AMBAR</name>
<dbReference type="AlphaFoldDB" id="A0AAD5G2B8"/>
<protein>
    <recommendedName>
        <fullName evidence="1">Cathepsin propeptide inhibitor domain-containing protein</fullName>
    </recommendedName>
</protein>
<sequence length="113" mass="13315">MALMLLLWKKSGVMPRRLLYSPPISHYYYSKGFSSSSSSNSEEADMKAAFEAWAAEHGKSYKTLEEKEKRFRIFRKKLRSIQKHNSAFPLCCQRQLTKFSDRTWADLHRTFVD</sequence>
<evidence type="ECO:0000313" key="3">
    <source>
        <dbReference type="Proteomes" id="UP001206925"/>
    </source>
</evidence>
<dbReference type="Proteomes" id="UP001206925">
    <property type="component" value="Unassembled WGS sequence"/>
</dbReference>
<organism evidence="2 3">
    <name type="scientific">Ambrosia artemisiifolia</name>
    <name type="common">Common ragweed</name>
    <dbReference type="NCBI Taxonomy" id="4212"/>
    <lineage>
        <taxon>Eukaryota</taxon>
        <taxon>Viridiplantae</taxon>
        <taxon>Streptophyta</taxon>
        <taxon>Embryophyta</taxon>
        <taxon>Tracheophyta</taxon>
        <taxon>Spermatophyta</taxon>
        <taxon>Magnoliopsida</taxon>
        <taxon>eudicotyledons</taxon>
        <taxon>Gunneridae</taxon>
        <taxon>Pentapetalae</taxon>
        <taxon>asterids</taxon>
        <taxon>campanulids</taxon>
        <taxon>Asterales</taxon>
        <taxon>Asteraceae</taxon>
        <taxon>Asteroideae</taxon>
        <taxon>Heliantheae alliance</taxon>
        <taxon>Heliantheae</taxon>
        <taxon>Ambrosia</taxon>
    </lineage>
</organism>
<dbReference type="EMBL" id="JAMZMK010012056">
    <property type="protein sequence ID" value="KAI7725126.1"/>
    <property type="molecule type" value="Genomic_DNA"/>
</dbReference>
<evidence type="ECO:0000313" key="2">
    <source>
        <dbReference type="EMBL" id="KAI7725126.1"/>
    </source>
</evidence>
<dbReference type="Pfam" id="PF08246">
    <property type="entry name" value="Inhibitor_I29"/>
    <property type="match status" value="1"/>
</dbReference>
<dbReference type="InterPro" id="IPR038765">
    <property type="entry name" value="Papain-like_cys_pep_sf"/>
</dbReference>
<evidence type="ECO:0000259" key="1">
    <source>
        <dbReference type="SMART" id="SM00848"/>
    </source>
</evidence>
<keyword evidence="3" id="KW-1185">Reference proteome</keyword>
<reference evidence="2" key="1">
    <citation type="submission" date="2022-06" db="EMBL/GenBank/DDBJ databases">
        <title>Uncovering the hologenomic basis of an extraordinary plant invasion.</title>
        <authorList>
            <person name="Bieker V.C."/>
            <person name="Martin M.D."/>
            <person name="Gilbert T."/>
            <person name="Hodgins K."/>
            <person name="Battlay P."/>
            <person name="Petersen B."/>
            <person name="Wilson J."/>
        </authorList>
    </citation>
    <scope>NUCLEOTIDE SEQUENCE</scope>
    <source>
        <strain evidence="2">AA19_3_7</strain>
        <tissue evidence="2">Leaf</tissue>
    </source>
</reference>
<gene>
    <name evidence="2" type="ORF">M8C21_001230</name>
</gene>
<dbReference type="SUPFAM" id="SSF54001">
    <property type="entry name" value="Cysteine proteinases"/>
    <property type="match status" value="1"/>
</dbReference>
<dbReference type="InterPro" id="IPR013201">
    <property type="entry name" value="Prot_inhib_I29"/>
</dbReference>
<dbReference type="Gene3D" id="1.10.287.2250">
    <property type="match status" value="1"/>
</dbReference>